<gene>
    <name evidence="7" type="ORF">HHL09_17415</name>
</gene>
<dbReference type="Gene3D" id="1.10.1740.10">
    <property type="match status" value="1"/>
</dbReference>
<evidence type="ECO:0000256" key="3">
    <source>
        <dbReference type="ARBA" id="ARBA00023082"/>
    </source>
</evidence>
<sequence length="525" mass="57016">MPESSDADLLRQWQIHESETAFRTLVERYAGLVYKAALRTCGDRQLASEASQMTFITLARKAGSLSTRDSLAGWLHVTAILNSKNLMNHRERECRKRERLRYHLESSSTDSPLALWKNLEASLDEALSSLAKGDRELILLRHYRVLSMRDIAASLSITVEAAQKRVDRAMDRLRLKLGTQVGSAALATALAAGLATDAEAGISMSSSLATGAMNAAKLAGTSVIGFLPLLLSMKYAAAALVVLALLGVGLLVHSTADKPGWTSSGSVASAALATGGPSQAADQRPRNLSPARLAIQQLEKNYGIPRTNQARATADTIIRQASMSAEIFQTLMISNEGPLSLYNVLAMQGDLKLSQEQLAAADKLAADFMFRCIGMRRSAAEKLASDPAPLMELLLASDACSKSEIPENEYLDTRSRLGEQVAYIEEPVATDYVGLTLPAIQDPLLDPLFVKDFRTILNTAEQHTLLDEGVKTATRIRRKSGFTHLEPTSLDELEAKMNSNLLVMQGLVQALEAEAELRDVPTRKE</sequence>
<reference evidence="7 8" key="1">
    <citation type="submission" date="2020-04" db="EMBL/GenBank/DDBJ databases">
        <title>Luteolibacter sp. G-1-1-1 isolated from soil.</title>
        <authorList>
            <person name="Dahal R.H."/>
        </authorList>
    </citation>
    <scope>NUCLEOTIDE SEQUENCE [LARGE SCALE GENOMIC DNA]</scope>
    <source>
        <strain evidence="7 8">G-1-1-1</strain>
    </source>
</reference>
<dbReference type="Proteomes" id="UP000501812">
    <property type="component" value="Chromosome"/>
</dbReference>
<keyword evidence="8" id="KW-1185">Reference proteome</keyword>
<dbReference type="SUPFAM" id="SSF88946">
    <property type="entry name" value="Sigma2 domain of RNA polymerase sigma factors"/>
    <property type="match status" value="1"/>
</dbReference>
<dbReference type="Pfam" id="PF04542">
    <property type="entry name" value="Sigma70_r2"/>
    <property type="match status" value="1"/>
</dbReference>
<dbReference type="GO" id="GO:0006352">
    <property type="term" value="P:DNA-templated transcription initiation"/>
    <property type="evidence" value="ECO:0007669"/>
    <property type="project" value="InterPro"/>
</dbReference>
<evidence type="ECO:0000313" key="7">
    <source>
        <dbReference type="EMBL" id="QJE97487.1"/>
    </source>
</evidence>
<proteinExistence type="inferred from homology"/>
<dbReference type="EMBL" id="CP051774">
    <property type="protein sequence ID" value="QJE97487.1"/>
    <property type="molecule type" value="Genomic_DNA"/>
</dbReference>
<dbReference type="PANTHER" id="PTHR43133">
    <property type="entry name" value="RNA POLYMERASE ECF-TYPE SIGMA FACTO"/>
    <property type="match status" value="1"/>
</dbReference>
<dbReference type="NCBIfam" id="TIGR02937">
    <property type="entry name" value="sigma70-ECF"/>
    <property type="match status" value="1"/>
</dbReference>
<feature type="domain" description="RNA polymerase sigma-70 region 2" evidence="5">
    <location>
        <begin position="25"/>
        <end position="84"/>
    </location>
</feature>
<dbReference type="AlphaFoldDB" id="A0A858RKM5"/>
<dbReference type="PANTHER" id="PTHR43133:SF51">
    <property type="entry name" value="RNA POLYMERASE SIGMA FACTOR"/>
    <property type="match status" value="1"/>
</dbReference>
<evidence type="ECO:0000259" key="5">
    <source>
        <dbReference type="Pfam" id="PF04542"/>
    </source>
</evidence>
<organism evidence="7 8">
    <name type="scientific">Luteolibacter luteus</name>
    <dbReference type="NCBI Taxonomy" id="2728835"/>
    <lineage>
        <taxon>Bacteria</taxon>
        <taxon>Pseudomonadati</taxon>
        <taxon>Verrucomicrobiota</taxon>
        <taxon>Verrucomicrobiia</taxon>
        <taxon>Verrucomicrobiales</taxon>
        <taxon>Verrucomicrobiaceae</taxon>
        <taxon>Luteolibacter</taxon>
    </lineage>
</organism>
<dbReference type="Pfam" id="PF08281">
    <property type="entry name" value="Sigma70_r4_2"/>
    <property type="match status" value="1"/>
</dbReference>
<dbReference type="InterPro" id="IPR013324">
    <property type="entry name" value="RNA_pol_sigma_r3/r4-like"/>
</dbReference>
<name>A0A858RKM5_9BACT</name>
<feature type="domain" description="RNA polymerase sigma factor 70 region 4 type 2" evidence="6">
    <location>
        <begin position="122"/>
        <end position="173"/>
    </location>
</feature>
<accession>A0A858RKM5</accession>
<dbReference type="Gene3D" id="1.10.10.10">
    <property type="entry name" value="Winged helix-like DNA-binding domain superfamily/Winged helix DNA-binding domain"/>
    <property type="match status" value="1"/>
</dbReference>
<evidence type="ECO:0000313" key="8">
    <source>
        <dbReference type="Proteomes" id="UP000501812"/>
    </source>
</evidence>
<evidence type="ECO:0000259" key="6">
    <source>
        <dbReference type="Pfam" id="PF08281"/>
    </source>
</evidence>
<dbReference type="InterPro" id="IPR007627">
    <property type="entry name" value="RNA_pol_sigma70_r2"/>
</dbReference>
<dbReference type="InterPro" id="IPR014284">
    <property type="entry name" value="RNA_pol_sigma-70_dom"/>
</dbReference>
<evidence type="ECO:0000256" key="1">
    <source>
        <dbReference type="ARBA" id="ARBA00010641"/>
    </source>
</evidence>
<keyword evidence="2" id="KW-0805">Transcription regulation</keyword>
<protein>
    <submittedName>
        <fullName evidence="7">Sigma-70 family RNA polymerase sigma factor</fullName>
    </submittedName>
</protein>
<comment type="similarity">
    <text evidence="1">Belongs to the sigma-70 factor family. ECF subfamily.</text>
</comment>
<dbReference type="KEGG" id="luo:HHL09_17415"/>
<dbReference type="GO" id="GO:0003677">
    <property type="term" value="F:DNA binding"/>
    <property type="evidence" value="ECO:0007669"/>
    <property type="project" value="InterPro"/>
</dbReference>
<keyword evidence="3" id="KW-0731">Sigma factor</keyword>
<dbReference type="RefSeq" id="WP_169455895.1">
    <property type="nucleotide sequence ID" value="NZ_CP051774.1"/>
</dbReference>
<dbReference type="InterPro" id="IPR039425">
    <property type="entry name" value="RNA_pol_sigma-70-like"/>
</dbReference>
<dbReference type="InterPro" id="IPR036388">
    <property type="entry name" value="WH-like_DNA-bd_sf"/>
</dbReference>
<evidence type="ECO:0000256" key="4">
    <source>
        <dbReference type="ARBA" id="ARBA00023163"/>
    </source>
</evidence>
<dbReference type="InterPro" id="IPR013325">
    <property type="entry name" value="RNA_pol_sigma_r2"/>
</dbReference>
<keyword evidence="4" id="KW-0804">Transcription</keyword>
<evidence type="ECO:0000256" key="2">
    <source>
        <dbReference type="ARBA" id="ARBA00023015"/>
    </source>
</evidence>
<dbReference type="InterPro" id="IPR013249">
    <property type="entry name" value="RNA_pol_sigma70_r4_t2"/>
</dbReference>
<dbReference type="GO" id="GO:0016987">
    <property type="term" value="F:sigma factor activity"/>
    <property type="evidence" value="ECO:0007669"/>
    <property type="project" value="UniProtKB-KW"/>
</dbReference>
<dbReference type="SUPFAM" id="SSF88659">
    <property type="entry name" value="Sigma3 and sigma4 domains of RNA polymerase sigma factors"/>
    <property type="match status" value="1"/>
</dbReference>